<dbReference type="CDD" id="cd01427">
    <property type="entry name" value="HAD_like"/>
    <property type="match status" value="1"/>
</dbReference>
<accession>S8BT79</accession>
<dbReference type="InterPro" id="IPR023214">
    <property type="entry name" value="HAD_sf"/>
</dbReference>
<dbReference type="OrthoDB" id="426235at2759"/>
<dbReference type="STRING" id="1284197.S8BT79"/>
<dbReference type="Gene3D" id="3.40.50.1000">
    <property type="entry name" value="HAD superfamily/HAD-like"/>
    <property type="match status" value="1"/>
</dbReference>
<dbReference type="EMBL" id="AQGS01000104">
    <property type="protein sequence ID" value="EPS42698.1"/>
    <property type="molecule type" value="Genomic_DNA"/>
</dbReference>
<reference evidence="3" key="2">
    <citation type="submission" date="2013-04" db="EMBL/GenBank/DDBJ databases">
        <title>Genomic mechanisms accounting for the adaptation to parasitism in nematode-trapping fungi.</title>
        <authorList>
            <person name="Ahren D.G."/>
        </authorList>
    </citation>
    <scope>NUCLEOTIDE SEQUENCE [LARGE SCALE GENOMIC DNA]</scope>
    <source>
        <strain evidence="3">CBS 200.50</strain>
    </source>
</reference>
<keyword evidence="3" id="KW-1185">Reference proteome</keyword>
<dbReference type="OMA" id="QTYMFKE"/>
<protein>
    <recommendedName>
        <fullName evidence="4">HAD superfamily hydrolase</fullName>
    </recommendedName>
</protein>
<dbReference type="NCBIfam" id="TIGR01549">
    <property type="entry name" value="HAD-SF-IA-v1"/>
    <property type="match status" value="1"/>
</dbReference>
<dbReference type="SFLD" id="SFLDS00003">
    <property type="entry name" value="Haloacid_Dehalogenase"/>
    <property type="match status" value="1"/>
</dbReference>
<dbReference type="Proteomes" id="UP000015100">
    <property type="component" value="Unassembled WGS sequence"/>
</dbReference>
<dbReference type="eggNOG" id="ENOG502QR7R">
    <property type="taxonomic scope" value="Eukaryota"/>
</dbReference>
<dbReference type="PANTHER" id="PTHR43885:SF1">
    <property type="entry name" value="SUPERFAMILY HYDROLASE, PUTATIVE (AFU_ORTHOLOGUE AFUA_4G13290)-RELATED"/>
    <property type="match status" value="1"/>
</dbReference>
<reference evidence="2 3" key="1">
    <citation type="journal article" date="2013" name="PLoS Genet.">
        <title>Genomic mechanisms accounting for the adaptation to parasitism in nematode-trapping fungi.</title>
        <authorList>
            <person name="Meerupati T."/>
            <person name="Andersson K.M."/>
            <person name="Friman E."/>
            <person name="Kumar D."/>
            <person name="Tunlid A."/>
            <person name="Ahren D."/>
        </authorList>
    </citation>
    <scope>NUCLEOTIDE SEQUENCE [LARGE SCALE GENOMIC DNA]</scope>
    <source>
        <strain evidence="2 3">CBS 200.50</strain>
    </source>
</reference>
<evidence type="ECO:0000313" key="3">
    <source>
        <dbReference type="Proteomes" id="UP000015100"/>
    </source>
</evidence>
<comment type="caution">
    <text evidence="2">The sequence shown here is derived from an EMBL/GenBank/DDBJ whole genome shotgun (WGS) entry which is preliminary data.</text>
</comment>
<evidence type="ECO:0008006" key="4">
    <source>
        <dbReference type="Google" id="ProtNLM"/>
    </source>
</evidence>
<organism evidence="2 3">
    <name type="scientific">Dactylellina haptotyla (strain CBS 200.50)</name>
    <name type="common">Nematode-trapping fungus</name>
    <name type="synonym">Monacrosporium haptotylum</name>
    <dbReference type="NCBI Taxonomy" id="1284197"/>
    <lineage>
        <taxon>Eukaryota</taxon>
        <taxon>Fungi</taxon>
        <taxon>Dikarya</taxon>
        <taxon>Ascomycota</taxon>
        <taxon>Pezizomycotina</taxon>
        <taxon>Orbiliomycetes</taxon>
        <taxon>Orbiliales</taxon>
        <taxon>Orbiliaceae</taxon>
        <taxon>Dactylellina</taxon>
    </lineage>
</organism>
<dbReference type="InterPro" id="IPR036412">
    <property type="entry name" value="HAD-like_sf"/>
</dbReference>
<dbReference type="GO" id="GO:0033883">
    <property type="term" value="F:pyridoxal phosphatase activity"/>
    <property type="evidence" value="ECO:0007669"/>
    <property type="project" value="EnsemblFungi"/>
</dbReference>
<dbReference type="Gene3D" id="1.10.260.80">
    <property type="match status" value="1"/>
</dbReference>
<proteinExistence type="predicted"/>
<dbReference type="HOGENOM" id="CLU_045011_11_1_1"/>
<name>S8BT79_DACHA</name>
<evidence type="ECO:0000313" key="2">
    <source>
        <dbReference type="EMBL" id="EPS42698.1"/>
    </source>
</evidence>
<dbReference type="AlphaFoldDB" id="S8BT79"/>
<dbReference type="Pfam" id="PF13419">
    <property type="entry name" value="HAD_2"/>
    <property type="match status" value="1"/>
</dbReference>
<evidence type="ECO:0000256" key="1">
    <source>
        <dbReference type="SAM" id="MobiDB-lite"/>
    </source>
</evidence>
<gene>
    <name evidence="2" type="ORF">H072_3334</name>
</gene>
<feature type="compositionally biased region" description="Polar residues" evidence="1">
    <location>
        <begin position="1"/>
        <end position="12"/>
    </location>
</feature>
<dbReference type="SUPFAM" id="SSF56784">
    <property type="entry name" value="HAD-like"/>
    <property type="match status" value="1"/>
</dbReference>
<dbReference type="InterPro" id="IPR041492">
    <property type="entry name" value="HAD_2"/>
</dbReference>
<dbReference type="PANTHER" id="PTHR43885">
    <property type="entry name" value="HALOACID DEHALOGENASE-LIKE HYDROLASE"/>
    <property type="match status" value="1"/>
</dbReference>
<dbReference type="InterPro" id="IPR006439">
    <property type="entry name" value="HAD-SF_hydro_IA"/>
</dbReference>
<sequence>MASSSPSTTQPRSFAPLNPENVTTSSTSTALKAVVFDMDGTLCLPQSWMFAEMRRRLGITKGTDILDHIIGLPTDTIVEGTGKSEQEIGYEKIRSVEREAMGQMQPQEGLVELMDYLDTRGVKKAICTRNFDAPVEHLLTTFLTGHEFYPIITRDFKPPKPHPAGILHIAGKLGLGDGSGTIMVGDSLDDMAAGRKAGSLTVLLANSENEALKSHEYTDFHVNKLSDLIAVLEKGIVAREQ</sequence>
<feature type="region of interest" description="Disordered" evidence="1">
    <location>
        <begin position="1"/>
        <end position="24"/>
    </location>
</feature>
<dbReference type="SFLD" id="SFLDG01129">
    <property type="entry name" value="C1.5:_HAD__Beta-PGM__Phosphata"/>
    <property type="match status" value="1"/>
</dbReference>